<accession>A0ABW2UR92</accession>
<evidence type="ECO:0000313" key="2">
    <source>
        <dbReference type="Proteomes" id="UP001596516"/>
    </source>
</evidence>
<protein>
    <submittedName>
        <fullName evidence="1">DUF1365 domain-containing protein</fullName>
    </submittedName>
</protein>
<keyword evidence="2" id="KW-1185">Reference proteome</keyword>
<name>A0ABW2UR92_9RHOB</name>
<proteinExistence type="predicted"/>
<reference evidence="2" key="1">
    <citation type="journal article" date="2019" name="Int. J. Syst. Evol. Microbiol.">
        <title>The Global Catalogue of Microorganisms (GCM) 10K type strain sequencing project: providing services to taxonomists for standard genome sequencing and annotation.</title>
        <authorList>
            <consortium name="The Broad Institute Genomics Platform"/>
            <consortium name="The Broad Institute Genome Sequencing Center for Infectious Disease"/>
            <person name="Wu L."/>
            <person name="Ma J."/>
        </authorList>
    </citation>
    <scope>NUCLEOTIDE SEQUENCE [LARGE SCALE GENOMIC DNA]</scope>
    <source>
        <strain evidence="2">CGMCC 1.12750</strain>
    </source>
</reference>
<evidence type="ECO:0000313" key="1">
    <source>
        <dbReference type="EMBL" id="MFC7705742.1"/>
    </source>
</evidence>
<comment type="caution">
    <text evidence="1">The sequence shown here is derived from an EMBL/GenBank/DDBJ whole genome shotgun (WGS) entry which is preliminary data.</text>
</comment>
<gene>
    <name evidence="1" type="ORF">ACFQXB_16250</name>
</gene>
<sequence>MTVLDHVTGTTLHSRSGAVRNSFRYGVDYLLIDPAVPGQRRPWLFSRNRRNLVAVHDRDHGGPPGGGRGLEWLREILSERGIDPGGRVLLLAQPRVLGHVFNPVSFWLCLDRQDRLCVVLAEVTNTYGDRHGYVCHHDDLRPIEARDRLDATKVFHVSPFQPVAGRYSFRFRLDERKVSVQIEYEAAPDERLFATLAGTRHRLTDLRLLGILLRRPFGSRRILALIHWQALRLFLKGAPFRNRPPPPASEVSR</sequence>
<organism evidence="1 2">
    <name type="scientific">Plastorhodobacter daqingensis</name>
    <dbReference type="NCBI Taxonomy" id="1387281"/>
    <lineage>
        <taxon>Bacteria</taxon>
        <taxon>Pseudomonadati</taxon>
        <taxon>Pseudomonadota</taxon>
        <taxon>Alphaproteobacteria</taxon>
        <taxon>Rhodobacterales</taxon>
        <taxon>Paracoccaceae</taxon>
        <taxon>Plastorhodobacter</taxon>
    </lineage>
</organism>
<dbReference type="PANTHER" id="PTHR33973">
    <property type="entry name" value="OS07G0153300 PROTEIN"/>
    <property type="match status" value="1"/>
</dbReference>
<dbReference type="Proteomes" id="UP001596516">
    <property type="component" value="Unassembled WGS sequence"/>
</dbReference>
<dbReference type="EMBL" id="JBHTFQ010000009">
    <property type="protein sequence ID" value="MFC7705742.1"/>
    <property type="molecule type" value="Genomic_DNA"/>
</dbReference>
<dbReference type="RefSeq" id="WP_377405946.1">
    <property type="nucleotide sequence ID" value="NZ_JBHTFQ010000009.1"/>
</dbReference>
<dbReference type="InterPro" id="IPR010775">
    <property type="entry name" value="DUF1365"/>
</dbReference>
<dbReference type="Pfam" id="PF07103">
    <property type="entry name" value="DUF1365"/>
    <property type="match status" value="1"/>
</dbReference>
<dbReference type="PANTHER" id="PTHR33973:SF4">
    <property type="entry name" value="OS07G0153300 PROTEIN"/>
    <property type="match status" value="1"/>
</dbReference>